<proteinExistence type="predicted"/>
<organism evidence="1 2">
    <name type="scientific">Streptomyces montanisoli</name>
    <dbReference type="NCBI Taxonomy" id="2798581"/>
    <lineage>
        <taxon>Bacteria</taxon>
        <taxon>Bacillati</taxon>
        <taxon>Actinomycetota</taxon>
        <taxon>Actinomycetes</taxon>
        <taxon>Kitasatosporales</taxon>
        <taxon>Streptomycetaceae</taxon>
        <taxon>Streptomyces</taxon>
    </lineage>
</organism>
<evidence type="ECO:0000313" key="2">
    <source>
        <dbReference type="Proteomes" id="UP000670475"/>
    </source>
</evidence>
<protein>
    <submittedName>
        <fullName evidence="1">Uncharacterized protein</fullName>
    </submittedName>
</protein>
<dbReference type="RefSeq" id="WP_209338148.1">
    <property type="nucleotide sequence ID" value="NZ_JAGIQL010000004.1"/>
</dbReference>
<dbReference type="EMBL" id="JAGIQL010000004">
    <property type="protein sequence ID" value="MBP0456364.1"/>
    <property type="molecule type" value="Genomic_DNA"/>
</dbReference>
<gene>
    <name evidence="1" type="ORF">JFN87_02450</name>
</gene>
<comment type="caution">
    <text evidence="1">The sequence shown here is derived from an EMBL/GenBank/DDBJ whole genome shotgun (WGS) entry which is preliminary data.</text>
</comment>
<dbReference type="Proteomes" id="UP000670475">
    <property type="component" value="Unassembled WGS sequence"/>
</dbReference>
<keyword evidence="2" id="KW-1185">Reference proteome</keyword>
<evidence type="ECO:0000313" key="1">
    <source>
        <dbReference type="EMBL" id="MBP0456364.1"/>
    </source>
</evidence>
<reference evidence="1" key="1">
    <citation type="submission" date="2021-03" db="EMBL/GenBank/DDBJ databases">
        <title>Whole genome sequence of Streptomyces bomunensis MMS17-BM035.</title>
        <authorList>
            <person name="Lee J.H."/>
        </authorList>
    </citation>
    <scope>NUCLEOTIDE SEQUENCE</scope>
    <source>
        <strain evidence="1">MMS17-BM035</strain>
    </source>
</reference>
<accession>A0A940M7S9</accession>
<sequence>MSRTADIDFHFVHPVTVTAVVGAVSPFGWSPREPLGVSYLIDEDDDFDWERGGAADAEFIVEQLDSSDAGATHVGISLFSEAASTGGTMLFFPGRRMVSFTPSIYRRQLVEGSSITDIAWYLGQFAGPLATLGLSGYEARDVDG</sequence>
<name>A0A940M7S9_9ACTN</name>
<dbReference type="AlphaFoldDB" id="A0A940M7S9"/>